<feature type="transmembrane region" description="Helical" evidence="9">
    <location>
        <begin position="1266"/>
        <end position="1288"/>
    </location>
</feature>
<feature type="compositionally biased region" description="Low complexity" evidence="8">
    <location>
        <begin position="711"/>
        <end position="730"/>
    </location>
</feature>
<feature type="transmembrane region" description="Helical" evidence="9">
    <location>
        <begin position="1504"/>
        <end position="1528"/>
    </location>
</feature>
<dbReference type="EMBL" id="JAIFTL010000079">
    <property type="protein sequence ID" value="KAG9324040.1"/>
    <property type="molecule type" value="Genomic_DNA"/>
</dbReference>
<dbReference type="SUPFAM" id="SSF81383">
    <property type="entry name" value="F-box domain"/>
    <property type="match status" value="1"/>
</dbReference>
<feature type="transmembrane region" description="Helical" evidence="9">
    <location>
        <begin position="1356"/>
        <end position="1379"/>
    </location>
</feature>
<dbReference type="GO" id="GO:0098553">
    <property type="term" value="C:lumenal side of endoplasmic reticulum membrane"/>
    <property type="evidence" value="ECO:0007669"/>
    <property type="project" value="TreeGrafter"/>
</dbReference>
<dbReference type="GO" id="GO:0042500">
    <property type="term" value="F:aspartic endopeptidase activity, intramembrane cleaving"/>
    <property type="evidence" value="ECO:0007669"/>
    <property type="project" value="InterPro"/>
</dbReference>
<feature type="region of interest" description="Disordered" evidence="8">
    <location>
        <begin position="1131"/>
        <end position="1150"/>
    </location>
</feature>
<dbReference type="GO" id="GO:0033619">
    <property type="term" value="P:membrane protein proteolysis"/>
    <property type="evidence" value="ECO:0007669"/>
    <property type="project" value="TreeGrafter"/>
</dbReference>
<evidence type="ECO:0000256" key="5">
    <source>
        <dbReference type="ARBA" id="ARBA00022824"/>
    </source>
</evidence>
<evidence type="ECO:0000256" key="1">
    <source>
        <dbReference type="ARBA" id="ARBA00004477"/>
    </source>
</evidence>
<feature type="region of interest" description="Disordered" evidence="8">
    <location>
        <begin position="674"/>
        <end position="795"/>
    </location>
</feature>
<feature type="region of interest" description="Disordered" evidence="8">
    <location>
        <begin position="1168"/>
        <end position="1194"/>
    </location>
</feature>
<keyword evidence="4" id="KW-0378">Hydrolase</keyword>
<dbReference type="InterPro" id="IPR007369">
    <property type="entry name" value="Peptidase_A22B_SPP"/>
</dbReference>
<evidence type="ECO:0000256" key="3">
    <source>
        <dbReference type="ARBA" id="ARBA00022692"/>
    </source>
</evidence>
<evidence type="ECO:0000256" key="9">
    <source>
        <dbReference type="SAM" id="Phobius"/>
    </source>
</evidence>
<dbReference type="Pfam" id="PF00620">
    <property type="entry name" value="RhoGAP"/>
    <property type="match status" value="1"/>
</dbReference>
<evidence type="ECO:0000256" key="8">
    <source>
        <dbReference type="SAM" id="MobiDB-lite"/>
    </source>
</evidence>
<dbReference type="InterPro" id="IPR032675">
    <property type="entry name" value="LRR_dom_sf"/>
</dbReference>
<feature type="transmembrane region" description="Helical" evidence="9">
    <location>
        <begin position="1400"/>
        <end position="1424"/>
    </location>
</feature>
<evidence type="ECO:0000256" key="2">
    <source>
        <dbReference type="ARBA" id="ARBA00006859"/>
    </source>
</evidence>
<dbReference type="SMART" id="SM00367">
    <property type="entry name" value="LRR_CC"/>
    <property type="match status" value="6"/>
</dbReference>
<feature type="compositionally biased region" description="Polar residues" evidence="8">
    <location>
        <begin position="783"/>
        <end position="795"/>
    </location>
</feature>
<organism evidence="12 13">
    <name type="scientific">Mortierella alpina</name>
    <name type="common">Oleaginous fungus</name>
    <name type="synonym">Mortierella renispora</name>
    <dbReference type="NCBI Taxonomy" id="64518"/>
    <lineage>
        <taxon>Eukaryota</taxon>
        <taxon>Fungi</taxon>
        <taxon>Fungi incertae sedis</taxon>
        <taxon>Mucoromycota</taxon>
        <taxon>Mortierellomycotina</taxon>
        <taxon>Mortierellomycetes</taxon>
        <taxon>Mortierellales</taxon>
        <taxon>Mortierellaceae</taxon>
        <taxon>Mortierella</taxon>
    </lineage>
</organism>
<dbReference type="InterPro" id="IPR006553">
    <property type="entry name" value="Leu-rich_rpt_Cys-con_subtyp"/>
</dbReference>
<dbReference type="Pfam" id="PF00646">
    <property type="entry name" value="F-box"/>
    <property type="match status" value="1"/>
</dbReference>
<name>A0A9P8D1J8_MORAP</name>
<feature type="transmembrane region" description="Helical" evidence="9">
    <location>
        <begin position="1549"/>
        <end position="1572"/>
    </location>
</feature>
<feature type="transmembrane region" description="Helical" evidence="9">
    <location>
        <begin position="1430"/>
        <end position="1450"/>
    </location>
</feature>
<comment type="caution">
    <text evidence="12">The sequence shown here is derived from an EMBL/GenBank/DDBJ whole genome shotgun (WGS) entry which is preliminary data.</text>
</comment>
<sequence>MNNGKSVSAAIKRPPPYARPDSNGQPCSSSTSKARPPVTVRKPGSALTVSNEIPVNDLVQHARQSFSQKDFVASLGFLSRAIAIAPKDINLLDSRAACLEKVGRAEEALTDAKTMIRAYPQNPKGYLRAGKVLRIQQNITSSAKIYLAGAERCEKGSSDYEILARIASGMAIKLEERAKKEARVLDPMERLPLELIMVIFDTLTFTERVRCMSISKKWMGYLGSVRHFWHSIELSKRSPSLIKTPAYSQYMPLQPDHDTNNKITNKTVLGLVKHTTPRALYLGCAEQITGGLLAQLAKLKRAGFLETFSLRLNSRIPEQEFSLFWSTTPKLRSLDVHGCLGITDTAVVAVLERCPLLEELDISECRVTEACVMINSSIPLRSVKKLVIGRWESPFAKEGIDALVSRFPNLTMLDLRTMRPRGIEALENLSQLTQLKHLFMDSIETSDDAMTAAVVQRWVEGIPNLESLQLNACKGVSDHTLWVIAASTAGTAETPRRGWSRSLRMLDLSCSPYLTDQGLIICRSFPLPNLHTLLLNKCSRVTESGLRQVIASSGGELCRLECAGYSSVSDRLLMDIKDHCPKIAMLHLANSGLITGIGLMAVVNQRGQELERICVDDCPNMGVDAVERARMFSSHGSQGFLETLMTLYFYEFSSPSHTTLSSLKALPRPLSIRHSQSYEPAPPSPTESGPVTNSTSLKNSRSSASLNVLASSFSPKPNRNSNKNLRSNSNGYESRPNTLPSRPAPFSNPFKRLPNPFGSSKKSMDSGVRNSPSQGPDPDTPDKTASSAAGSLTSWRTKGAGMLSKSWGRSQKNSEPLLSALKGPAPNSPIFGADLEDAIRISHVPDTPLVPAVLYRCAVFLESRGVDEVGLYRVPGSHASVQKLKRMFDTGKDYDLLAMEGIDPNDIATLLKLYLRELPNPLLPPALLEQFQSLLSTDKHICHTLRGILIRLPRPSYVVLSYLCHHLSKIASHSDRTKMTVSNLGVVFAPTLSIGSVLFKALLGGFYNGIDTPENRELGLKIVWGGLLQDMEYNVEEWSEDEDDLEINDQQEWQPSQRAVYNDKEEYQEPDTHEQYETYSEQPHHLIRHQQSMPAISPFSDHYASNTSTYFESSLGQTIVSLDLAGSQKDIFSNGDPFESPEADNDSDDSEDVELMNAMLLREERATQAAVPIASGSDDGGSTVDKDTFASRENSRPASHLIVVAMTPNGATIASSTSTSSRSSGEGYRNSGQDTSSPTAALSSAQVMPSVRVSIEAGINMEQGLYIAYATLTTAAVVSIYFGSFASLHRWKNPEDKRRTAKKQIGDSDDEQDGSGMSENVSLGDALLSPVLGSLVLYGLHHTIGLKDPTYVKIAVAAYFTVLGMFAMAQVGVNVLTAISKLLGFQLDSWHINLAHRSKGYYSARFTVIHLVMLVVSIMTAGYYAATQHWIISNVFGICLALSAIQVFALDSFKTGLFFLIGLTLHDVAWAMEAKVLASVVRSFSLPLKVTFPRLLFGLPAGQAYQFVALGLGDIAIPGIFVALCLRFDQHRAGTRNPALGQSTGFRKPYFTACLVAYALGLGSFFYTTHLFKISQPALLYLAAGCILSVFMTAMVRGERKQLFGYVSEAGLKVAKARKEAEERRKRKRTQAAPVRYAPRPSRLPSVIKEETFVPKVATSPEPGLENTN</sequence>
<dbReference type="PANTHER" id="PTHR12174:SF23">
    <property type="entry name" value="MINOR HISTOCOMPATIBILITY ANTIGEN H13"/>
    <property type="match status" value="1"/>
</dbReference>
<feature type="region of interest" description="Disordered" evidence="8">
    <location>
        <begin position="1296"/>
        <end position="1317"/>
    </location>
</feature>
<feature type="domain" description="Rho-GAP" evidence="11">
    <location>
        <begin position="833"/>
        <end position="1046"/>
    </location>
</feature>
<dbReference type="Gene3D" id="3.80.10.10">
    <property type="entry name" value="Ribonuclease Inhibitor"/>
    <property type="match status" value="2"/>
</dbReference>
<feature type="compositionally biased region" description="Low complexity" evidence="8">
    <location>
        <begin position="1215"/>
        <end position="1224"/>
    </location>
</feature>
<protein>
    <submittedName>
        <fullName evidence="12">Uncharacterized protein</fullName>
    </submittedName>
</protein>
<dbReference type="InterPro" id="IPR008936">
    <property type="entry name" value="Rho_GTPase_activation_prot"/>
</dbReference>
<feature type="compositionally biased region" description="Basic and acidic residues" evidence="8">
    <location>
        <begin position="1184"/>
        <end position="1194"/>
    </location>
</feature>
<feature type="region of interest" description="Disordered" evidence="8">
    <location>
        <begin position="1621"/>
        <end position="1640"/>
    </location>
</feature>
<comment type="similarity">
    <text evidence="2">Belongs to the peptidase A22B family.</text>
</comment>
<dbReference type="PANTHER" id="PTHR12174">
    <property type="entry name" value="SIGNAL PEPTIDE PEPTIDASE"/>
    <property type="match status" value="1"/>
</dbReference>
<proteinExistence type="inferred from homology"/>
<keyword evidence="6 9" id="KW-1133">Transmembrane helix</keyword>
<dbReference type="Gene3D" id="1.25.40.10">
    <property type="entry name" value="Tetratricopeptide repeat domain"/>
    <property type="match status" value="1"/>
</dbReference>
<dbReference type="SMART" id="SM00730">
    <property type="entry name" value="PSN"/>
    <property type="match status" value="1"/>
</dbReference>
<dbReference type="SUPFAM" id="SSF48350">
    <property type="entry name" value="GTPase activation domain, GAP"/>
    <property type="match status" value="1"/>
</dbReference>
<feature type="region of interest" description="Disordered" evidence="8">
    <location>
        <begin position="1"/>
        <end position="44"/>
    </location>
</feature>
<dbReference type="Proteomes" id="UP000717515">
    <property type="component" value="Unassembled WGS sequence"/>
</dbReference>
<dbReference type="Gene3D" id="1.10.555.10">
    <property type="entry name" value="Rho GTPase activation protein"/>
    <property type="match status" value="1"/>
</dbReference>
<accession>A0A9P8D1J8</accession>
<dbReference type="InterPro" id="IPR011990">
    <property type="entry name" value="TPR-like_helical_dom_sf"/>
</dbReference>
<evidence type="ECO:0000259" key="11">
    <source>
        <dbReference type="PROSITE" id="PS50238"/>
    </source>
</evidence>
<feature type="compositionally biased region" description="Polar residues" evidence="8">
    <location>
        <begin position="731"/>
        <end position="740"/>
    </location>
</feature>
<dbReference type="GO" id="GO:0098554">
    <property type="term" value="C:cytoplasmic side of endoplasmic reticulum membrane"/>
    <property type="evidence" value="ECO:0007669"/>
    <property type="project" value="TreeGrafter"/>
</dbReference>
<evidence type="ECO:0000256" key="6">
    <source>
        <dbReference type="ARBA" id="ARBA00022989"/>
    </source>
</evidence>
<evidence type="ECO:0000313" key="13">
    <source>
        <dbReference type="Proteomes" id="UP000717515"/>
    </source>
</evidence>
<dbReference type="PROSITE" id="PS50181">
    <property type="entry name" value="FBOX"/>
    <property type="match status" value="1"/>
</dbReference>
<dbReference type="InterPro" id="IPR006639">
    <property type="entry name" value="Preselin/SPP"/>
</dbReference>
<feature type="compositionally biased region" description="Polar residues" evidence="8">
    <location>
        <begin position="22"/>
        <end position="33"/>
    </location>
</feature>
<dbReference type="SMART" id="SM00324">
    <property type="entry name" value="RhoGAP"/>
    <property type="match status" value="1"/>
</dbReference>
<evidence type="ECO:0000259" key="10">
    <source>
        <dbReference type="PROSITE" id="PS50181"/>
    </source>
</evidence>
<dbReference type="InterPro" id="IPR001810">
    <property type="entry name" value="F-box_dom"/>
</dbReference>
<gene>
    <name evidence="12" type="ORF">KVV02_004717</name>
</gene>
<feature type="compositionally biased region" description="Polar residues" evidence="8">
    <location>
        <begin position="686"/>
        <end position="710"/>
    </location>
</feature>
<evidence type="ECO:0000256" key="4">
    <source>
        <dbReference type="ARBA" id="ARBA00022801"/>
    </source>
</evidence>
<comment type="subcellular location">
    <subcellularLocation>
        <location evidence="1">Endoplasmic reticulum membrane</location>
        <topology evidence="1">Multi-pass membrane protein</topology>
    </subcellularLocation>
</comment>
<dbReference type="SUPFAM" id="SSF48452">
    <property type="entry name" value="TPR-like"/>
    <property type="match status" value="1"/>
</dbReference>
<feature type="transmembrane region" description="Helical" evidence="9">
    <location>
        <begin position="1578"/>
        <end position="1596"/>
    </location>
</feature>
<dbReference type="InterPro" id="IPR036047">
    <property type="entry name" value="F-box-like_dom_sf"/>
</dbReference>
<feature type="domain" description="F-box" evidence="10">
    <location>
        <begin position="185"/>
        <end position="232"/>
    </location>
</feature>
<feature type="compositionally biased region" description="Polar residues" evidence="8">
    <location>
        <begin position="1230"/>
        <end position="1245"/>
    </location>
</feature>
<dbReference type="GO" id="GO:0007165">
    <property type="term" value="P:signal transduction"/>
    <property type="evidence" value="ECO:0007669"/>
    <property type="project" value="InterPro"/>
</dbReference>
<evidence type="ECO:0000256" key="7">
    <source>
        <dbReference type="ARBA" id="ARBA00023136"/>
    </source>
</evidence>
<dbReference type="SUPFAM" id="SSF52047">
    <property type="entry name" value="RNI-like"/>
    <property type="match status" value="1"/>
</dbReference>
<evidence type="ECO:0000313" key="12">
    <source>
        <dbReference type="EMBL" id="KAG9324040.1"/>
    </source>
</evidence>
<keyword evidence="7 9" id="KW-0472">Membrane</keyword>
<keyword evidence="5" id="KW-0256">Endoplasmic reticulum</keyword>
<feature type="compositionally biased region" description="Acidic residues" evidence="8">
    <location>
        <begin position="1139"/>
        <end position="1150"/>
    </location>
</feature>
<dbReference type="PROSITE" id="PS50238">
    <property type="entry name" value="RHOGAP"/>
    <property type="match status" value="1"/>
</dbReference>
<dbReference type="InterPro" id="IPR000198">
    <property type="entry name" value="RhoGAP_dom"/>
</dbReference>
<dbReference type="Pfam" id="PF04258">
    <property type="entry name" value="Peptidase_A22B"/>
    <property type="match status" value="1"/>
</dbReference>
<reference evidence="12" key="1">
    <citation type="submission" date="2021-07" db="EMBL/GenBank/DDBJ databases">
        <title>Draft genome of Mortierella alpina, strain LL118, isolated from an aspen leaf litter sample.</title>
        <authorList>
            <person name="Yang S."/>
            <person name="Vinatzer B.A."/>
        </authorList>
    </citation>
    <scope>NUCLEOTIDE SEQUENCE</scope>
    <source>
        <strain evidence="12">LL118</strain>
    </source>
</reference>
<keyword evidence="3 9" id="KW-0812">Transmembrane</keyword>
<dbReference type="GO" id="GO:0006465">
    <property type="term" value="P:signal peptide processing"/>
    <property type="evidence" value="ECO:0007669"/>
    <property type="project" value="TreeGrafter"/>
</dbReference>
<feature type="region of interest" description="Disordered" evidence="8">
    <location>
        <begin position="1213"/>
        <end position="1245"/>
    </location>
</feature>